<feature type="binding site" evidence="2">
    <location>
        <position position="164"/>
    </location>
    <ligand>
        <name>Mn(2+)</name>
        <dbReference type="ChEBI" id="CHEBI:29035"/>
        <label>2</label>
    </ligand>
</feature>
<dbReference type="Gene3D" id="3.30.70.360">
    <property type="match status" value="1"/>
</dbReference>
<keyword evidence="2" id="KW-0464">Manganese</keyword>
<dbReference type="GO" id="GO:0050118">
    <property type="term" value="F:N-acetyldiaminopimelate deacetylase activity"/>
    <property type="evidence" value="ECO:0007669"/>
    <property type="project" value="UniProtKB-ARBA"/>
</dbReference>
<dbReference type="AlphaFoldDB" id="A0A0J8DAH6"/>
<dbReference type="STRING" id="1121307.CLCY_5c00910"/>
<dbReference type="EMBL" id="LFVU01000004">
    <property type="protein sequence ID" value="KMT22852.1"/>
    <property type="molecule type" value="Genomic_DNA"/>
</dbReference>
<gene>
    <name evidence="4" type="primary">cpsA1</name>
    <name evidence="4" type="ORF">CLCY_5c00910</name>
</gene>
<dbReference type="FunFam" id="3.30.70.360:FF:000001">
    <property type="entry name" value="N-acetyldiaminopimelate deacetylase"/>
    <property type="match status" value="1"/>
</dbReference>
<dbReference type="GO" id="GO:0004180">
    <property type="term" value="F:carboxypeptidase activity"/>
    <property type="evidence" value="ECO:0007669"/>
    <property type="project" value="UniProtKB-KW"/>
</dbReference>
<feature type="domain" description="Peptidase M20 dimerisation" evidence="3">
    <location>
        <begin position="188"/>
        <end position="281"/>
    </location>
</feature>
<dbReference type="Gene3D" id="3.40.630.10">
    <property type="entry name" value="Zn peptidases"/>
    <property type="match status" value="1"/>
</dbReference>
<keyword evidence="1 4" id="KW-0378">Hydrolase</keyword>
<dbReference type="Proteomes" id="UP000036756">
    <property type="component" value="Unassembled WGS sequence"/>
</dbReference>
<keyword evidence="5" id="KW-1185">Reference proteome</keyword>
<organism evidence="4 5">
    <name type="scientific">Clostridium cylindrosporum DSM 605</name>
    <dbReference type="NCBI Taxonomy" id="1121307"/>
    <lineage>
        <taxon>Bacteria</taxon>
        <taxon>Bacillati</taxon>
        <taxon>Bacillota</taxon>
        <taxon>Clostridia</taxon>
        <taxon>Eubacteriales</taxon>
        <taxon>Clostridiaceae</taxon>
        <taxon>Clostridium</taxon>
    </lineage>
</organism>
<dbReference type="Pfam" id="PF01546">
    <property type="entry name" value="Peptidase_M20"/>
    <property type="match status" value="1"/>
</dbReference>
<dbReference type="CDD" id="cd03886">
    <property type="entry name" value="M20_Acy1"/>
    <property type="match status" value="1"/>
</dbReference>
<dbReference type="RefSeq" id="WP_048569586.1">
    <property type="nucleotide sequence ID" value="NZ_LFVU01000004.1"/>
</dbReference>
<name>A0A0J8DAH6_CLOCY</name>
<dbReference type="InterPro" id="IPR036264">
    <property type="entry name" value="Bact_exopeptidase_dim_dom"/>
</dbReference>
<dbReference type="SUPFAM" id="SSF53187">
    <property type="entry name" value="Zn-dependent exopeptidases"/>
    <property type="match status" value="1"/>
</dbReference>
<dbReference type="PANTHER" id="PTHR11014:SF63">
    <property type="entry name" value="METALLOPEPTIDASE, PUTATIVE (AFU_ORTHOLOGUE AFUA_6G09600)-RELATED"/>
    <property type="match status" value="1"/>
</dbReference>
<keyword evidence="4" id="KW-0645">Protease</keyword>
<protein>
    <submittedName>
        <fullName evidence="4">Thermostable carboxypeptidase 1</fullName>
        <ecNumber evidence="4">3.4.17.-</ecNumber>
    </submittedName>
</protein>
<dbReference type="EC" id="3.4.17.-" evidence="4"/>
<reference evidence="4 5" key="1">
    <citation type="submission" date="2015-06" db="EMBL/GenBank/DDBJ databases">
        <title>Draft genome sequence of the purine-degrading Clostridium cylindrosporum HC-1 (DSM 605).</title>
        <authorList>
            <person name="Poehlein A."/>
            <person name="Schiel-Bengelsdorf B."/>
            <person name="Bengelsdorf F."/>
            <person name="Daniel R."/>
            <person name="Duerre P."/>
        </authorList>
    </citation>
    <scope>NUCLEOTIDE SEQUENCE [LARGE SCALE GENOMIC DNA]</scope>
    <source>
        <strain evidence="4 5">DSM 605</strain>
    </source>
</reference>
<feature type="binding site" evidence="2">
    <location>
        <position position="99"/>
    </location>
    <ligand>
        <name>Mn(2+)</name>
        <dbReference type="ChEBI" id="CHEBI:29035"/>
        <label>2</label>
    </ligand>
</feature>
<dbReference type="InterPro" id="IPR017439">
    <property type="entry name" value="Amidohydrolase"/>
</dbReference>
<comment type="caution">
    <text evidence="4">The sequence shown here is derived from an EMBL/GenBank/DDBJ whole genome shotgun (WGS) entry which is preliminary data.</text>
</comment>
<proteinExistence type="predicted"/>
<dbReference type="PANTHER" id="PTHR11014">
    <property type="entry name" value="PEPTIDASE M20 FAMILY MEMBER"/>
    <property type="match status" value="1"/>
</dbReference>
<evidence type="ECO:0000259" key="3">
    <source>
        <dbReference type="Pfam" id="PF07687"/>
    </source>
</evidence>
<dbReference type="PATRIC" id="fig|1121307.3.peg.2025"/>
<keyword evidence="4" id="KW-0121">Carboxypeptidase</keyword>
<evidence type="ECO:0000256" key="2">
    <source>
        <dbReference type="PIRSR" id="PIRSR005962-1"/>
    </source>
</evidence>
<evidence type="ECO:0000313" key="5">
    <source>
        <dbReference type="Proteomes" id="UP000036756"/>
    </source>
</evidence>
<sequence length="388" mass="42884">MIDKLLMEIKDKLIDIRRDLHKIPEIGWKEYKTTAYIKSILEEIGLEIEEHSPTGIVGILKGAEDGKCILLRADIDALNTSENNDIPYKSCHSGFMHACGHDAHIAYTLGCAMILKKLENQIKGCVKFVFQPNEEGSCNDSGAKIMIENSILDNPKVDYALSGHIWPYIPVGEIGIVDGCAMACPSQFSIEVIGRGGHGALLYQNIDPILILNQIYMSLQGVAAQNSPQEDPIIISVGQFHAGTRDNVIPDTAMMSGTIRTLSLDTTERIKKKIESIVSSITQGHGANYNFQISSGVPTINHREVVDILLNLNKDQSYKTYSLKHGAMTGDDFGHFSKKVKSCYVYIGTRNEEKGILNPLHSTEFNIDEDSIIVATKFFSHSILNMLS</sequence>
<dbReference type="InterPro" id="IPR011650">
    <property type="entry name" value="Peptidase_M20_dimer"/>
</dbReference>
<feature type="binding site" evidence="2">
    <location>
        <position position="135"/>
    </location>
    <ligand>
        <name>Mn(2+)</name>
        <dbReference type="ChEBI" id="CHEBI:29035"/>
        <label>2</label>
    </ligand>
</feature>
<dbReference type="SUPFAM" id="SSF55031">
    <property type="entry name" value="Bacterial exopeptidase dimerisation domain"/>
    <property type="match status" value="1"/>
</dbReference>
<dbReference type="GO" id="GO:0046872">
    <property type="term" value="F:metal ion binding"/>
    <property type="evidence" value="ECO:0007669"/>
    <property type="project" value="UniProtKB-KW"/>
</dbReference>
<dbReference type="OrthoDB" id="9776731at2"/>
<dbReference type="InterPro" id="IPR002933">
    <property type="entry name" value="Peptidase_M20"/>
</dbReference>
<dbReference type="GO" id="GO:0019877">
    <property type="term" value="P:diaminopimelate biosynthetic process"/>
    <property type="evidence" value="ECO:0007669"/>
    <property type="project" value="UniProtKB-ARBA"/>
</dbReference>
<feature type="binding site" evidence="2">
    <location>
        <position position="361"/>
    </location>
    <ligand>
        <name>Mn(2+)</name>
        <dbReference type="ChEBI" id="CHEBI:29035"/>
        <label>2</label>
    </ligand>
</feature>
<evidence type="ECO:0000313" key="4">
    <source>
        <dbReference type="EMBL" id="KMT22852.1"/>
    </source>
</evidence>
<accession>A0A0J8DAH6</accession>
<dbReference type="Pfam" id="PF07687">
    <property type="entry name" value="M20_dimer"/>
    <property type="match status" value="1"/>
</dbReference>
<dbReference type="NCBIfam" id="TIGR01891">
    <property type="entry name" value="amidohydrolases"/>
    <property type="match status" value="1"/>
</dbReference>
<evidence type="ECO:0000256" key="1">
    <source>
        <dbReference type="ARBA" id="ARBA00022801"/>
    </source>
</evidence>
<feature type="binding site" evidence="2">
    <location>
        <position position="101"/>
    </location>
    <ligand>
        <name>Mn(2+)</name>
        <dbReference type="ChEBI" id="CHEBI:29035"/>
        <label>2</label>
    </ligand>
</feature>
<comment type="cofactor">
    <cofactor evidence="2">
        <name>Mn(2+)</name>
        <dbReference type="ChEBI" id="CHEBI:29035"/>
    </cofactor>
    <text evidence="2">The Mn(2+) ion enhances activity.</text>
</comment>
<dbReference type="PIRSF" id="PIRSF005962">
    <property type="entry name" value="Pept_M20D_amidohydro"/>
    <property type="match status" value="1"/>
</dbReference>
<keyword evidence="2" id="KW-0479">Metal-binding</keyword>